<keyword evidence="1" id="KW-1133">Transmembrane helix</keyword>
<dbReference type="Pfam" id="PF14897">
    <property type="entry name" value="EpsG"/>
    <property type="match status" value="1"/>
</dbReference>
<feature type="transmembrane region" description="Helical" evidence="1">
    <location>
        <begin position="379"/>
        <end position="396"/>
    </location>
</feature>
<evidence type="ECO:0000256" key="1">
    <source>
        <dbReference type="SAM" id="Phobius"/>
    </source>
</evidence>
<keyword evidence="1" id="KW-0812">Transmembrane</keyword>
<reference evidence="2" key="1">
    <citation type="submission" date="2015-10" db="EMBL/GenBank/DDBJ databases">
        <authorList>
            <person name="Gilbert D.G."/>
        </authorList>
    </citation>
    <scope>NUCLEOTIDE SEQUENCE</scope>
    <source>
        <strain evidence="2">Phyl III-seqv23</strain>
    </source>
</reference>
<feature type="transmembrane region" description="Helical" evidence="1">
    <location>
        <begin position="143"/>
        <end position="162"/>
    </location>
</feature>
<organism evidence="2">
    <name type="scientific">Ralstonia solanacearum</name>
    <name type="common">Pseudomonas solanacearum</name>
    <dbReference type="NCBI Taxonomy" id="305"/>
    <lineage>
        <taxon>Bacteria</taxon>
        <taxon>Pseudomonadati</taxon>
        <taxon>Pseudomonadota</taxon>
        <taxon>Betaproteobacteria</taxon>
        <taxon>Burkholderiales</taxon>
        <taxon>Burkholderiaceae</taxon>
        <taxon>Ralstonia</taxon>
        <taxon>Ralstonia solanacearum species complex</taxon>
    </lineage>
</organism>
<gene>
    <name evidence="2" type="primary">epsF</name>
    <name evidence="2" type="ORF">RUN39_v1_760061</name>
</gene>
<evidence type="ECO:0000313" key="2">
    <source>
        <dbReference type="EMBL" id="CUV14361.1"/>
    </source>
</evidence>
<feature type="transmembrane region" description="Helical" evidence="1">
    <location>
        <begin position="213"/>
        <end position="242"/>
    </location>
</feature>
<feature type="transmembrane region" description="Helical" evidence="1">
    <location>
        <begin position="262"/>
        <end position="282"/>
    </location>
</feature>
<feature type="transmembrane region" description="Helical" evidence="1">
    <location>
        <begin position="327"/>
        <end position="345"/>
    </location>
</feature>
<feature type="transmembrane region" description="Helical" evidence="1">
    <location>
        <begin position="351"/>
        <end position="367"/>
    </location>
</feature>
<feature type="transmembrane region" description="Helical" evidence="1">
    <location>
        <begin position="302"/>
        <end position="320"/>
    </location>
</feature>
<dbReference type="PATRIC" id="fig|305.106.peg.2830"/>
<proteinExistence type="predicted"/>
<dbReference type="InterPro" id="IPR049458">
    <property type="entry name" value="EpsG-like"/>
</dbReference>
<accession>A0A0S4TWH3</accession>
<dbReference type="AlphaFoldDB" id="A0A0S4TWH3"/>
<feature type="transmembrane region" description="Helical" evidence="1">
    <location>
        <begin position="21"/>
        <end position="52"/>
    </location>
</feature>
<name>A0A0S4TWH3_RALSL</name>
<sequence length="418" mass="45251">MKYSAPVRLNTLGAIASQHGVLVVIGMLLVVPMAFPLLPIIATYCAAVFVILLPLGRLQHVLATASSVAFAWLLTLRNPSKGLVEAGLGDDALHYMNAFYEFQQAYCCGPLDVLKTGIRSAGGGEPVFWFLSYSVAKLFDTPLLVWAVLIFISLMLAWIAIYRCSERFAYVVFVSYLSTITLYALQGSAIRQAVAAGLVMVALDLLIRRKLVAAAGVGLIAAGTHSSAAVVLLACAVVVLFLSKDYGMLARRSSGLGRVGRLIVLLALAVAGAVFGSAEFVMSKIQARLSESQTGSAWELQLAVEAVLACLFAWLLRIKLPREEKMAFLLFVVVCFSTSFFAPAVGARLFRYTYCFYMVYLCAFFFARQGESLGQKKTLASLLLLASLGWAFYIVGARYQGLFVSGGVIDHFLAGPFF</sequence>
<keyword evidence="1" id="KW-0472">Membrane</keyword>
<feature type="transmembrane region" description="Helical" evidence="1">
    <location>
        <begin position="168"/>
        <end position="185"/>
    </location>
</feature>
<dbReference type="EMBL" id="LN899819">
    <property type="protein sequence ID" value="CUV14361.1"/>
    <property type="molecule type" value="Genomic_DNA"/>
</dbReference>
<protein>
    <submittedName>
        <fullName evidence="2">EPS I polysaccharide export inner membrane protein EpsF</fullName>
    </submittedName>
</protein>